<dbReference type="AlphaFoldDB" id="A0A7T9Z7W4"/>
<reference evidence="1 2" key="1">
    <citation type="submission" date="2021-01" db="EMBL/GenBank/DDBJ databases">
        <title>FDA dAtabase for Regulatory Grade micrObial Sequences (FDA-ARGOS): Supporting development and validation of Infectious Disease Dx tests.</title>
        <authorList>
            <person name="Sproer C."/>
            <person name="Gronow S."/>
            <person name="Severitt S."/>
            <person name="Schroder I."/>
            <person name="Tallon L."/>
            <person name="Sadzewicz L."/>
            <person name="Zhao X."/>
            <person name="Boylan J."/>
            <person name="Ott S."/>
            <person name="Bowen H."/>
            <person name="Vavikolanu K."/>
            <person name="Mehta A."/>
            <person name="Aluvathingal J."/>
            <person name="Nadendla S."/>
            <person name="Lowell S."/>
            <person name="Myers T."/>
            <person name="Yan Y."/>
            <person name="Sichtig H."/>
        </authorList>
    </citation>
    <scope>NUCLEOTIDE SEQUENCE [LARGE SCALE GENOMIC DNA]</scope>
    <source>
        <strain evidence="1 2">FDAARGOS_1096</strain>
    </source>
</reference>
<proteinExistence type="predicted"/>
<sequence length="226" mass="27271">MYITLITLFLILGIFLYLNKKRKSFLKKTYAEKFVNDLEALNYFKYTSQLDYLNVKKYFIENFDPQGELCTQWDEKKGFSKDYRYYLCDGENIFEQGGITELLKELMPAFSKMNFYCNVKNNFEVWDEKNEWLNHRITINEVEYIIFYNFKGYGWGEAPYKIAQILNNELEKQNIDERCYLINGGNDGRLALLTHDQYQLIYKTYTDKKWKPLQINEWAKEFDVTI</sequence>
<accession>A0A7T9Z7W4</accession>
<evidence type="ECO:0000313" key="1">
    <source>
        <dbReference type="EMBL" id="QQT87428.1"/>
    </source>
</evidence>
<dbReference type="EMBL" id="CP068176">
    <property type="protein sequence ID" value="QQT87428.1"/>
    <property type="molecule type" value="Genomic_DNA"/>
</dbReference>
<dbReference type="Proteomes" id="UP000595320">
    <property type="component" value="Chromosome"/>
</dbReference>
<gene>
    <name evidence="1" type="ORF">I6I53_06690</name>
</gene>
<organism evidence="1 2">
    <name type="scientific">Acinetobacter ursingii</name>
    <dbReference type="NCBI Taxonomy" id="108980"/>
    <lineage>
        <taxon>Bacteria</taxon>
        <taxon>Pseudomonadati</taxon>
        <taxon>Pseudomonadota</taxon>
        <taxon>Gammaproteobacteria</taxon>
        <taxon>Moraxellales</taxon>
        <taxon>Moraxellaceae</taxon>
        <taxon>Acinetobacter</taxon>
    </lineage>
</organism>
<dbReference type="GeneID" id="66211122"/>
<name>A0A7T9Z7W4_9GAMM</name>
<protein>
    <submittedName>
        <fullName evidence="1">Uncharacterized protein</fullName>
    </submittedName>
</protein>
<dbReference type="RefSeq" id="WP_004995195.1">
    <property type="nucleotide sequence ID" value="NZ_BHGA01000033.1"/>
</dbReference>
<evidence type="ECO:0000313" key="2">
    <source>
        <dbReference type="Proteomes" id="UP000595320"/>
    </source>
</evidence>